<keyword evidence="2 6" id="KW-0227">DNA damage</keyword>
<dbReference type="NCBIfam" id="TIGR00084">
    <property type="entry name" value="ruvA"/>
    <property type="match status" value="1"/>
</dbReference>
<feature type="domain" description="Helix-hairpin-helix DNA-binding motif class 1" evidence="7">
    <location>
        <begin position="108"/>
        <end position="127"/>
    </location>
</feature>
<dbReference type="SMART" id="SM00278">
    <property type="entry name" value="HhH1"/>
    <property type="match status" value="2"/>
</dbReference>
<dbReference type="InterPro" id="IPR000085">
    <property type="entry name" value="RuvA"/>
</dbReference>
<dbReference type="InterPro" id="IPR036267">
    <property type="entry name" value="RuvA_C_sf"/>
</dbReference>
<dbReference type="SUPFAM" id="SSF50249">
    <property type="entry name" value="Nucleic acid-binding proteins"/>
    <property type="match status" value="1"/>
</dbReference>
<comment type="function">
    <text evidence="6">The RuvA-RuvB-RuvC complex processes Holliday junction (HJ) DNA during genetic recombination and DNA repair, while the RuvA-RuvB complex plays an important role in the rescue of blocked DNA replication forks via replication fork reversal (RFR). RuvA specifically binds to HJ cruciform DNA, conferring on it an open structure. The RuvB hexamer acts as an ATP-dependent pump, pulling dsDNA into and through the RuvAB complex. HJ branch migration allows RuvC to scan DNA until it finds its consensus sequence, where it cleaves and resolves the cruciform DNA.</text>
</comment>
<dbReference type="Gene3D" id="2.40.50.140">
    <property type="entry name" value="Nucleic acid-binding proteins"/>
    <property type="match status" value="1"/>
</dbReference>
<dbReference type="InterPro" id="IPR013849">
    <property type="entry name" value="DNA_helicase_Holl-junc_RuvA_I"/>
</dbReference>
<organism evidence="8 9">
    <name type="scientific">Thalassotalea psychrophila</name>
    <dbReference type="NCBI Taxonomy" id="3065647"/>
    <lineage>
        <taxon>Bacteria</taxon>
        <taxon>Pseudomonadati</taxon>
        <taxon>Pseudomonadota</taxon>
        <taxon>Gammaproteobacteria</taxon>
        <taxon>Alteromonadales</taxon>
        <taxon>Colwelliaceae</taxon>
        <taxon>Thalassotalea</taxon>
    </lineage>
</organism>
<dbReference type="InterPro" id="IPR011114">
    <property type="entry name" value="RuvA_C"/>
</dbReference>
<dbReference type="Pfam" id="PF01330">
    <property type="entry name" value="RuvA_N"/>
    <property type="match status" value="1"/>
</dbReference>
<dbReference type="EMBL" id="CP134145">
    <property type="protein sequence ID" value="WNC73911.1"/>
    <property type="molecule type" value="Genomic_DNA"/>
</dbReference>
<protein>
    <recommendedName>
        <fullName evidence="6">Holliday junction branch migration complex subunit RuvA</fullName>
    </recommendedName>
</protein>
<evidence type="ECO:0000256" key="3">
    <source>
        <dbReference type="ARBA" id="ARBA00023125"/>
    </source>
</evidence>
<comment type="domain">
    <text evidence="6">Has three domains with a flexible linker between the domains II and III and assumes an 'L' shape. Domain III is highly mobile and contacts RuvB.</text>
</comment>
<dbReference type="SUPFAM" id="SSF46929">
    <property type="entry name" value="DNA helicase RuvA subunit, C-terminal domain"/>
    <property type="match status" value="1"/>
</dbReference>
<evidence type="ECO:0000313" key="8">
    <source>
        <dbReference type="EMBL" id="WNC73911.1"/>
    </source>
</evidence>
<dbReference type="Proteomes" id="UP001258994">
    <property type="component" value="Chromosome"/>
</dbReference>
<comment type="subunit">
    <text evidence="6">Homotetramer. Forms an RuvA(8)-RuvB(12)-Holliday junction (HJ) complex. HJ DNA is sandwiched between 2 RuvA tetramers; dsDNA enters through RuvA and exits via RuvB. An RuvB hexamer assembles on each DNA strand where it exits the tetramer. Each RuvB hexamer is contacted by two RuvA subunits (via domain III) on 2 adjacent RuvB subunits; this complex drives branch migration. In the full resolvosome a probable DNA-RuvA(4)-RuvB(12)-RuvC(2) complex forms which resolves the HJ.</text>
</comment>
<dbReference type="SUPFAM" id="SSF47781">
    <property type="entry name" value="RuvA domain 2-like"/>
    <property type="match status" value="1"/>
</dbReference>
<feature type="region of interest" description="Flexible linker" evidence="6">
    <location>
        <begin position="143"/>
        <end position="155"/>
    </location>
</feature>
<dbReference type="InterPro" id="IPR012340">
    <property type="entry name" value="NA-bd_OB-fold"/>
</dbReference>
<name>A0ABY9TZ77_9GAMM</name>
<keyword evidence="3 6" id="KW-0238">DNA-binding</keyword>
<comment type="subcellular location">
    <subcellularLocation>
        <location evidence="6">Cytoplasm</location>
    </subcellularLocation>
</comment>
<dbReference type="CDD" id="cd14332">
    <property type="entry name" value="UBA_RuvA_C"/>
    <property type="match status" value="1"/>
</dbReference>
<evidence type="ECO:0000256" key="5">
    <source>
        <dbReference type="ARBA" id="ARBA00023204"/>
    </source>
</evidence>
<accession>A0ABY9TZ77</accession>
<dbReference type="GO" id="GO:0016787">
    <property type="term" value="F:hydrolase activity"/>
    <property type="evidence" value="ECO:0007669"/>
    <property type="project" value="UniProtKB-KW"/>
</dbReference>
<evidence type="ECO:0000313" key="9">
    <source>
        <dbReference type="Proteomes" id="UP001258994"/>
    </source>
</evidence>
<dbReference type="InterPro" id="IPR003583">
    <property type="entry name" value="Hlx-hairpin-Hlx_DNA-bd_motif"/>
</dbReference>
<evidence type="ECO:0000256" key="1">
    <source>
        <dbReference type="ARBA" id="ARBA00022490"/>
    </source>
</evidence>
<dbReference type="Pfam" id="PF07499">
    <property type="entry name" value="RuvA_C"/>
    <property type="match status" value="1"/>
</dbReference>
<reference evidence="9" key="1">
    <citation type="submission" date="2023-09" db="EMBL/GenBank/DDBJ databases">
        <authorList>
            <person name="Li S."/>
            <person name="Li X."/>
            <person name="Zhang C."/>
            <person name="Zhao Z."/>
        </authorList>
    </citation>
    <scope>NUCLEOTIDE SEQUENCE [LARGE SCALE GENOMIC DNA]</scope>
    <source>
        <strain evidence="9">SQ149</strain>
    </source>
</reference>
<sequence>MIGRLRGILVEKQAPEILLECSGVGYEVTLPMTSFYHLPKLEQEAVIYTHFVVREDAQLLYGFANQTERKLFRLLIKVNGVGPKLALAILSNMSAGQFVHCVNLDDAGTIVKIPGVGKKTAERLLIEMRDKLKDWGSDLATPITDNMPIDLITADSSLVAMASNKDDAITALVSLGYKPVQADKAVKAVYADDMSSEELIRDALKSML</sequence>
<keyword evidence="9" id="KW-1185">Reference proteome</keyword>
<evidence type="ECO:0000259" key="7">
    <source>
        <dbReference type="SMART" id="SM00278"/>
    </source>
</evidence>
<dbReference type="Gene3D" id="1.10.8.10">
    <property type="entry name" value="DNA helicase RuvA subunit, C-terminal domain"/>
    <property type="match status" value="1"/>
</dbReference>
<keyword evidence="4 6" id="KW-0233">DNA recombination</keyword>
<comment type="similarity">
    <text evidence="6">Belongs to the RuvA family.</text>
</comment>
<feature type="domain" description="Helix-hairpin-helix DNA-binding motif class 1" evidence="7">
    <location>
        <begin position="73"/>
        <end position="92"/>
    </location>
</feature>
<gene>
    <name evidence="6 8" type="primary">ruvA</name>
    <name evidence="8" type="ORF">RGQ13_07935</name>
</gene>
<keyword evidence="8" id="KW-0378">Hydrolase</keyword>
<keyword evidence="5 6" id="KW-0234">DNA repair</keyword>
<evidence type="ECO:0000256" key="6">
    <source>
        <dbReference type="HAMAP-Rule" id="MF_00031"/>
    </source>
</evidence>
<dbReference type="Gene3D" id="1.10.150.20">
    <property type="entry name" value="5' to 3' exonuclease, C-terminal subdomain"/>
    <property type="match status" value="1"/>
</dbReference>
<evidence type="ECO:0000256" key="4">
    <source>
        <dbReference type="ARBA" id="ARBA00023172"/>
    </source>
</evidence>
<feature type="region of interest" description="Domain II" evidence="6">
    <location>
        <begin position="65"/>
        <end position="142"/>
    </location>
</feature>
<dbReference type="HAMAP" id="MF_00031">
    <property type="entry name" value="DNA_HJ_migration_RuvA"/>
    <property type="match status" value="1"/>
</dbReference>
<dbReference type="RefSeq" id="WP_348393021.1">
    <property type="nucleotide sequence ID" value="NZ_CP134145.1"/>
</dbReference>
<proteinExistence type="inferred from homology"/>
<dbReference type="InterPro" id="IPR010994">
    <property type="entry name" value="RuvA_2-like"/>
</dbReference>
<feature type="region of interest" description="Domain I" evidence="6">
    <location>
        <begin position="1"/>
        <end position="64"/>
    </location>
</feature>
<feature type="region of interest" description="Domain III" evidence="6">
    <location>
        <begin position="156"/>
        <end position="208"/>
    </location>
</feature>
<evidence type="ECO:0000256" key="2">
    <source>
        <dbReference type="ARBA" id="ARBA00022763"/>
    </source>
</evidence>
<dbReference type="GO" id="GO:0003678">
    <property type="term" value="F:DNA helicase activity"/>
    <property type="evidence" value="ECO:0007669"/>
    <property type="project" value="UniProtKB-EC"/>
</dbReference>
<dbReference type="Pfam" id="PF14520">
    <property type="entry name" value="HHH_5"/>
    <property type="match status" value="1"/>
</dbReference>
<keyword evidence="1 6" id="KW-0963">Cytoplasm</keyword>